<reference evidence="1 2" key="1">
    <citation type="submission" date="2016-02" db="EMBL/GenBank/DDBJ databases">
        <title>Genome sequencing of a beta-galactosidase producing bacteria Rhizobium sp. 59.</title>
        <authorList>
            <person name="Wang D."/>
            <person name="Kot W."/>
            <person name="Qin Y."/>
            <person name="Hansen L."/>
            <person name="Naqvi K."/>
            <person name="Rensing C."/>
        </authorList>
    </citation>
    <scope>NUCLEOTIDE SEQUENCE [LARGE SCALE GENOMIC DNA]</scope>
    <source>
        <strain evidence="1 2">59</strain>
    </source>
</reference>
<dbReference type="Gene3D" id="3.40.50.1240">
    <property type="entry name" value="Phosphoglycerate mutase-like"/>
    <property type="match status" value="1"/>
</dbReference>
<sequence length="179" mass="19347">MKPVSEVTSMPPAAAQIFRLYLMRHAQAGWALPGQKDFDRTLDDTGYAQAEMIADRAADRGFRPDKVLCSTATRCRETAEALHRAMGEELEIDYTDMLYAGPANVYTDIIDAWQDDGSLMLVGHNPMMEELVQALLGETAAANATPTGYPCAGLAVIDIDRSPSARASAPGRLVAFLAP</sequence>
<dbReference type="SUPFAM" id="SSF53254">
    <property type="entry name" value="Phosphoglycerate mutase-like"/>
    <property type="match status" value="1"/>
</dbReference>
<evidence type="ECO:0000313" key="1">
    <source>
        <dbReference type="EMBL" id="OJF93399.1"/>
    </source>
</evidence>
<dbReference type="PANTHER" id="PTHR47623:SF1">
    <property type="entry name" value="OS09G0287300 PROTEIN"/>
    <property type="match status" value="1"/>
</dbReference>
<dbReference type="Pfam" id="PF00300">
    <property type="entry name" value="His_Phos_1"/>
    <property type="match status" value="1"/>
</dbReference>
<dbReference type="EMBL" id="LSRP01000107">
    <property type="protein sequence ID" value="OJF93399.1"/>
    <property type="molecule type" value="Genomic_DNA"/>
</dbReference>
<dbReference type="InterPro" id="IPR013078">
    <property type="entry name" value="His_Pase_superF_clade-1"/>
</dbReference>
<comment type="caution">
    <text evidence="1">The sequence shown here is derived from an EMBL/GenBank/DDBJ whole genome shotgun (WGS) entry which is preliminary data.</text>
</comment>
<dbReference type="AlphaFoldDB" id="A0A657LQ29"/>
<proteinExistence type="predicted"/>
<dbReference type="CDD" id="cd07067">
    <property type="entry name" value="HP_PGM_like"/>
    <property type="match status" value="1"/>
</dbReference>
<evidence type="ECO:0000313" key="2">
    <source>
        <dbReference type="Proteomes" id="UP000182661"/>
    </source>
</evidence>
<dbReference type="SMART" id="SM00855">
    <property type="entry name" value="PGAM"/>
    <property type="match status" value="1"/>
</dbReference>
<name>A0A657LQ29_9HYPH</name>
<dbReference type="Proteomes" id="UP000182661">
    <property type="component" value="Unassembled WGS sequence"/>
</dbReference>
<accession>A0A657LQ29</accession>
<dbReference type="PANTHER" id="PTHR47623">
    <property type="entry name" value="OS09G0287300 PROTEIN"/>
    <property type="match status" value="1"/>
</dbReference>
<gene>
    <name evidence="1" type="ORF">AX760_05180</name>
</gene>
<keyword evidence="2" id="KW-1185">Reference proteome</keyword>
<protein>
    <submittedName>
        <fullName evidence="1">Phosphohistidine phosphatase</fullName>
    </submittedName>
</protein>
<dbReference type="InterPro" id="IPR029033">
    <property type="entry name" value="His_PPase_superfam"/>
</dbReference>
<organism evidence="1 2">
    <name type="scientific">Pararhizobium antarcticum</name>
    <dbReference type="NCBI Taxonomy" id="1798805"/>
    <lineage>
        <taxon>Bacteria</taxon>
        <taxon>Pseudomonadati</taxon>
        <taxon>Pseudomonadota</taxon>
        <taxon>Alphaproteobacteria</taxon>
        <taxon>Hyphomicrobiales</taxon>
        <taxon>Rhizobiaceae</taxon>
        <taxon>Rhizobium/Agrobacterium group</taxon>
        <taxon>Pararhizobium</taxon>
    </lineage>
</organism>